<feature type="domain" description="Phosphofructokinase" evidence="15">
    <location>
        <begin position="4"/>
        <end position="135"/>
    </location>
</feature>
<evidence type="ECO:0000256" key="11">
    <source>
        <dbReference type="ARBA" id="ARBA00022842"/>
    </source>
</evidence>
<reference evidence="16 17" key="1">
    <citation type="journal article" date="2020" name="Syst. Appl. Microbiol.">
        <title>Alienimonas chondri sp. nov., a novel planctomycete isolated from the biofilm of the red alga Chondrus crispus.</title>
        <authorList>
            <person name="Vitorino I."/>
            <person name="Albuquerque L."/>
            <person name="Wiegand S."/>
            <person name="Kallscheuer N."/>
            <person name="da Costa M.S."/>
            <person name="Lobo-da-Cunha A."/>
            <person name="Jogler C."/>
            <person name="Lage O.M."/>
        </authorList>
    </citation>
    <scope>NUCLEOTIDE SEQUENCE [LARGE SCALE GENOMIC DNA]</scope>
    <source>
        <strain evidence="16 17">LzC2</strain>
    </source>
</reference>
<gene>
    <name evidence="16" type="primary">pfp_3</name>
    <name evidence="16" type="ORF">LzC2_35700</name>
</gene>
<evidence type="ECO:0000256" key="2">
    <source>
        <dbReference type="ARBA" id="ARBA00004496"/>
    </source>
</evidence>
<dbReference type="EMBL" id="WTPX01000156">
    <property type="protein sequence ID" value="NNJ27465.1"/>
    <property type="molecule type" value="Genomic_DNA"/>
</dbReference>
<dbReference type="Pfam" id="PF00365">
    <property type="entry name" value="PFK"/>
    <property type="match status" value="2"/>
</dbReference>
<evidence type="ECO:0000313" key="17">
    <source>
        <dbReference type="Proteomes" id="UP000609651"/>
    </source>
</evidence>
<dbReference type="InterPro" id="IPR022953">
    <property type="entry name" value="ATP_PFK"/>
</dbReference>
<evidence type="ECO:0000256" key="6">
    <source>
        <dbReference type="ARBA" id="ARBA00022679"/>
    </source>
</evidence>
<dbReference type="Gene3D" id="3.40.50.460">
    <property type="entry name" value="Phosphofructokinase domain"/>
    <property type="match status" value="1"/>
</dbReference>
<sequence>MKHLGVLTAGGDTPALNATLYGVTRRASELGISVSGIMKGFGGMMDPRVPHVRLNPLLQPIPELQPHQGGTILGSSRHYIGEKNFDVCRVAVERLQKLSIEALICVGGDGTINGMQPISEFLPCVLAPKTIDNDLGLNYDGEPNDWLRQDPAHTPEGVGEPTYIKRKSPVLVSRDTMVNIATPGYATAVLVVVQGVQRIRTTAESHRRIAIVEVMGRDSGFIALGSAYGQPDMILIPEVPIDLDAVETEVKRLYDQQRNVVLVVGEGVRDTTGEQLGAKAASTDPSGNVIFQGAAEELKRQLVDRLGDDYFGGANGHDKAERAIFTRKIGHTQRGGRPVNFDRFHAVQSGGHAVDMLHQGDTNAVSILNYSERTGFTYDSLPASRLRDRWGIIRARTVAPEFYDDLLFGPSKVGRDYLRTIFTEALGRDDTEFWMSDTFQPGHLGRRYASVNVDMQKRIRHLGE</sequence>
<dbReference type="PANTHER" id="PTHR13697">
    <property type="entry name" value="PHOSPHOFRUCTOKINASE"/>
    <property type="match status" value="1"/>
</dbReference>
<comment type="caution">
    <text evidence="16">The sequence shown here is derived from an EMBL/GenBank/DDBJ whole genome shotgun (WGS) entry which is preliminary data.</text>
</comment>
<dbReference type="RefSeq" id="WP_171189377.1">
    <property type="nucleotide sequence ID" value="NZ_WTPX01000156.1"/>
</dbReference>
<comment type="pathway">
    <text evidence="3">Carbohydrate degradation; glycolysis; D-glyceraldehyde 3-phosphate and glycerone phosphate from D-glucose: step 3/4.</text>
</comment>
<accession>A0ABX1VHV7</accession>
<dbReference type="SUPFAM" id="SSF53784">
    <property type="entry name" value="Phosphofructokinase"/>
    <property type="match status" value="2"/>
</dbReference>
<evidence type="ECO:0000256" key="1">
    <source>
        <dbReference type="ARBA" id="ARBA00001946"/>
    </source>
</evidence>
<keyword evidence="12" id="KW-0324">Glycolysis</keyword>
<organism evidence="16 17">
    <name type="scientific">Alienimonas chondri</name>
    <dbReference type="NCBI Taxonomy" id="2681879"/>
    <lineage>
        <taxon>Bacteria</taxon>
        <taxon>Pseudomonadati</taxon>
        <taxon>Planctomycetota</taxon>
        <taxon>Planctomycetia</taxon>
        <taxon>Planctomycetales</taxon>
        <taxon>Planctomycetaceae</taxon>
        <taxon>Alienimonas</taxon>
    </lineage>
</organism>
<evidence type="ECO:0000256" key="5">
    <source>
        <dbReference type="ARBA" id="ARBA00022490"/>
    </source>
</evidence>
<proteinExistence type="inferred from homology"/>
<evidence type="ECO:0000256" key="7">
    <source>
        <dbReference type="ARBA" id="ARBA00022723"/>
    </source>
</evidence>
<evidence type="ECO:0000256" key="12">
    <source>
        <dbReference type="ARBA" id="ARBA00023152"/>
    </source>
</evidence>
<dbReference type="GO" id="GO:0016740">
    <property type="term" value="F:transferase activity"/>
    <property type="evidence" value="ECO:0007669"/>
    <property type="project" value="UniProtKB-KW"/>
</dbReference>
<evidence type="ECO:0000256" key="3">
    <source>
        <dbReference type="ARBA" id="ARBA00004679"/>
    </source>
</evidence>
<dbReference type="EC" id="2.7.1.11" evidence="4"/>
<evidence type="ECO:0000256" key="8">
    <source>
        <dbReference type="ARBA" id="ARBA00022741"/>
    </source>
</evidence>
<evidence type="ECO:0000256" key="10">
    <source>
        <dbReference type="ARBA" id="ARBA00022840"/>
    </source>
</evidence>
<keyword evidence="17" id="KW-1185">Reference proteome</keyword>
<comment type="similarity">
    <text evidence="13">Belongs to the phosphofructokinase type A (PFKA) family.</text>
</comment>
<dbReference type="InterPro" id="IPR035966">
    <property type="entry name" value="PKF_sf"/>
</dbReference>
<keyword evidence="7" id="KW-0479">Metal-binding</keyword>
<keyword evidence="5" id="KW-0963">Cytoplasm</keyword>
<evidence type="ECO:0000313" key="16">
    <source>
        <dbReference type="EMBL" id="NNJ27465.1"/>
    </source>
</evidence>
<evidence type="ECO:0000256" key="13">
    <source>
        <dbReference type="ARBA" id="ARBA00038478"/>
    </source>
</evidence>
<protein>
    <recommendedName>
        <fullName evidence="4">6-phosphofructokinase</fullName>
        <ecNumber evidence="4">2.7.1.11</ecNumber>
    </recommendedName>
</protein>
<keyword evidence="6 16" id="KW-0808">Transferase</keyword>
<keyword evidence="9" id="KW-0418">Kinase</keyword>
<dbReference type="Proteomes" id="UP000609651">
    <property type="component" value="Unassembled WGS sequence"/>
</dbReference>
<keyword evidence="11" id="KW-0460">Magnesium</keyword>
<comment type="catalytic activity">
    <reaction evidence="14">
        <text>beta-D-fructose 6-phosphate + ATP = beta-D-fructose 1,6-bisphosphate + ADP + H(+)</text>
        <dbReference type="Rhea" id="RHEA:16109"/>
        <dbReference type="ChEBI" id="CHEBI:15378"/>
        <dbReference type="ChEBI" id="CHEBI:30616"/>
        <dbReference type="ChEBI" id="CHEBI:32966"/>
        <dbReference type="ChEBI" id="CHEBI:57634"/>
        <dbReference type="ChEBI" id="CHEBI:456216"/>
        <dbReference type="EC" id="2.7.1.11"/>
    </reaction>
</comment>
<name>A0ABX1VHV7_9PLAN</name>
<dbReference type="PRINTS" id="PR00476">
    <property type="entry name" value="PHFRCTKINASE"/>
</dbReference>
<keyword evidence="10" id="KW-0067">ATP-binding</keyword>
<comment type="cofactor">
    <cofactor evidence="1">
        <name>Mg(2+)</name>
        <dbReference type="ChEBI" id="CHEBI:18420"/>
    </cofactor>
</comment>
<keyword evidence="8" id="KW-0547">Nucleotide-binding</keyword>
<evidence type="ECO:0000256" key="9">
    <source>
        <dbReference type="ARBA" id="ARBA00022777"/>
    </source>
</evidence>
<dbReference type="InterPro" id="IPR000023">
    <property type="entry name" value="Phosphofructokinase_dom"/>
</dbReference>
<evidence type="ECO:0000256" key="14">
    <source>
        <dbReference type="ARBA" id="ARBA00048070"/>
    </source>
</evidence>
<evidence type="ECO:0000256" key="4">
    <source>
        <dbReference type="ARBA" id="ARBA00012055"/>
    </source>
</evidence>
<comment type="subcellular location">
    <subcellularLocation>
        <location evidence="2">Cytoplasm</location>
    </subcellularLocation>
</comment>
<evidence type="ECO:0000259" key="15">
    <source>
        <dbReference type="Pfam" id="PF00365"/>
    </source>
</evidence>
<dbReference type="PANTHER" id="PTHR13697:SF4">
    <property type="entry name" value="ATP-DEPENDENT 6-PHOSPHOFRUCTOKINASE"/>
    <property type="match status" value="1"/>
</dbReference>
<feature type="domain" description="Phosphofructokinase" evidence="15">
    <location>
        <begin position="173"/>
        <end position="357"/>
    </location>
</feature>
<dbReference type="Gene3D" id="3.40.50.450">
    <property type="match status" value="1"/>
</dbReference>